<gene>
    <name evidence="2" type="ORF">LSUB1_G002580</name>
</gene>
<name>A0A8H8U945_9HELO</name>
<feature type="compositionally biased region" description="Polar residues" evidence="1">
    <location>
        <begin position="129"/>
        <end position="139"/>
    </location>
</feature>
<keyword evidence="3" id="KW-1185">Reference proteome</keyword>
<comment type="caution">
    <text evidence="2">The sequence shown here is derived from an EMBL/GenBank/DDBJ whole genome shotgun (WGS) entry which is preliminary data.</text>
</comment>
<proteinExistence type="predicted"/>
<dbReference type="Proteomes" id="UP000462212">
    <property type="component" value="Unassembled WGS sequence"/>
</dbReference>
<evidence type="ECO:0000256" key="1">
    <source>
        <dbReference type="SAM" id="MobiDB-lite"/>
    </source>
</evidence>
<accession>A0A8H8U945</accession>
<feature type="region of interest" description="Disordered" evidence="1">
    <location>
        <begin position="112"/>
        <end position="143"/>
    </location>
</feature>
<dbReference type="OrthoDB" id="5314201at2759"/>
<dbReference type="AlphaFoldDB" id="A0A8H8U945"/>
<evidence type="ECO:0000313" key="3">
    <source>
        <dbReference type="Proteomes" id="UP000462212"/>
    </source>
</evidence>
<evidence type="ECO:0000313" key="2">
    <source>
        <dbReference type="EMBL" id="TVY38880.1"/>
    </source>
</evidence>
<organism evidence="2 3">
    <name type="scientific">Lachnellula subtilissima</name>
    <dbReference type="NCBI Taxonomy" id="602034"/>
    <lineage>
        <taxon>Eukaryota</taxon>
        <taxon>Fungi</taxon>
        <taxon>Dikarya</taxon>
        <taxon>Ascomycota</taxon>
        <taxon>Pezizomycotina</taxon>
        <taxon>Leotiomycetes</taxon>
        <taxon>Helotiales</taxon>
        <taxon>Lachnaceae</taxon>
        <taxon>Lachnellula</taxon>
    </lineage>
</organism>
<sequence length="319" mass="35562">MANILFDDLTKILRDRDIPFDRDAIRSALNDPESQTAIREWMEEYLGPDTLLTKDEAALYATLSKSGEAERLAAQDLSSIQGLNDTEIQDAIEELKRSTAAIEKQSEALKSQQNAMSALVKNEKRTRQSRTQTSNSQLKKWNAQKGHVSKAIEELSQSLAYQSADLEQQRKASEASVKQTVDDILRSDDKLLASLQKLASDLDPIQSDDDKAISRIKDLCARLIKHTVEGIRTKLDRIYLHALQNSARSEEPDSQETTDLQEELESLYSEILPVAQMSAEQQFLQPALKAIAAADGQGQERAAIAVEYVCRPSNISTQS</sequence>
<dbReference type="EMBL" id="QGMJ01000257">
    <property type="protein sequence ID" value="TVY38880.1"/>
    <property type="molecule type" value="Genomic_DNA"/>
</dbReference>
<protein>
    <submittedName>
        <fullName evidence="2">Uncharacterized protein</fullName>
    </submittedName>
</protein>
<reference evidence="2 3" key="1">
    <citation type="submission" date="2018-05" db="EMBL/GenBank/DDBJ databases">
        <title>Genome sequencing and assembly of the regulated plant pathogen Lachnellula willkommii and related sister species for the development of diagnostic species identification markers.</title>
        <authorList>
            <person name="Giroux E."/>
            <person name="Bilodeau G."/>
        </authorList>
    </citation>
    <scope>NUCLEOTIDE SEQUENCE [LARGE SCALE GENOMIC DNA]</scope>
    <source>
        <strain evidence="2 3">CBS 197.66</strain>
    </source>
</reference>